<dbReference type="EMBL" id="ADMS01000128">
    <property type="protein sequence ID" value="EFF72973.1"/>
    <property type="molecule type" value="Genomic_DNA"/>
</dbReference>
<reference evidence="2" key="1">
    <citation type="submission" date="2010-03" db="EMBL/GenBank/DDBJ databases">
        <title>Complete sequence of Mobiluncus curtisii ATCC 43063.</title>
        <authorList>
            <person name="Muzny D."/>
            <person name="Qin X."/>
            <person name="Deng J."/>
            <person name="Jiang H."/>
            <person name="Liu Y."/>
            <person name="Qu J."/>
            <person name="Song X.-Z."/>
            <person name="Zhang L."/>
            <person name="Thornton R."/>
            <person name="Coyle M."/>
            <person name="Francisco L."/>
            <person name="Jackson L."/>
            <person name="Javaid M."/>
            <person name="Korchina V."/>
            <person name="Kovar C."/>
            <person name="Mata R."/>
            <person name="Mathew T."/>
            <person name="Ngo R."/>
            <person name="Nguyen L."/>
            <person name="Nguyen N."/>
            <person name="Okwuonu G."/>
            <person name="Ongeri F."/>
            <person name="Pham C."/>
            <person name="Simmons D."/>
            <person name="Wilczek-Boney K."/>
            <person name="Hale W."/>
            <person name="Jakkamsetti A."/>
            <person name="Pham P."/>
            <person name="Ruth R."/>
            <person name="San Lucas F."/>
            <person name="Warren J."/>
            <person name="Zhang J."/>
            <person name="Zhao Z."/>
            <person name="Zhou C."/>
            <person name="Zhu D."/>
            <person name="Lee S."/>
            <person name="Bess C."/>
            <person name="Blankenburg K."/>
            <person name="Forbes L."/>
            <person name="Fu Q."/>
            <person name="Gubbala S."/>
            <person name="Hirani K."/>
            <person name="Jayaseelan J.C."/>
            <person name="Lara F."/>
            <person name="Munidasa M."/>
            <person name="Palculict T."/>
            <person name="Patil S."/>
            <person name="Pu L.-L."/>
            <person name="Saada N."/>
            <person name="Tang L."/>
            <person name="Weissenberger G."/>
            <person name="Zhu Y."/>
            <person name="Hemphill L."/>
            <person name="Shang Y."/>
            <person name="Youmans B."/>
            <person name="Ayvaz T."/>
            <person name="Ross M."/>
            <person name="Santibanez J."/>
            <person name="Aqrawi P."/>
            <person name="Gross S."/>
            <person name="Joshi V."/>
            <person name="Fowler G."/>
            <person name="Nazareth L."/>
            <person name="Reid J."/>
            <person name="Worley K."/>
            <person name="Petrosino J."/>
            <person name="Highlander S."/>
            <person name="Gibbs R."/>
            <person name="Gibbs R."/>
        </authorList>
    </citation>
    <scope>NUCLEOTIDE SEQUENCE [LARGE SCALE GENOMIC DNA]</scope>
    <source>
        <strain evidence="2">ATCC 43553</strain>
    </source>
</reference>
<dbReference type="eggNOG" id="ENOG5033DTX">
    <property type="taxonomic scope" value="Bacteria"/>
</dbReference>
<dbReference type="HOGENOM" id="CLU_1607676_0_0_4"/>
<comment type="caution">
    <text evidence="1">The sequence shown here is derived from an EMBL/GenBank/DDBJ whole genome shotgun (WGS) entry which is preliminary data.</text>
</comment>
<protein>
    <submittedName>
        <fullName evidence="1">Uncharacterized protein</fullName>
    </submittedName>
</protein>
<sequence>MPIIDLLPLAVFTKEPTMFGFLKINQDANFDEVQDAFVERVADAAQDFVQAAESTGAVLDYSLSSLHALDTALEAAHLGTLPLTPMQTVGAAAYLYEVGRRAHGGLYEVCDDDDPVVLVCGEPGAEVCFGAIAKVERRIRDGATESIPAYFEQFTSALQAGQACTIR</sequence>
<name>D4XJE5_9BURK</name>
<dbReference type="Proteomes" id="UP000004510">
    <property type="component" value="Unassembled WGS sequence"/>
</dbReference>
<dbReference type="PATRIC" id="fig|742159.3.peg.1301"/>
<gene>
    <name evidence="1" type="ORF">HMPREF0004_5592</name>
</gene>
<evidence type="ECO:0000313" key="2">
    <source>
        <dbReference type="Proteomes" id="UP000004510"/>
    </source>
</evidence>
<proteinExistence type="predicted"/>
<evidence type="ECO:0000313" key="1">
    <source>
        <dbReference type="EMBL" id="EFF72973.1"/>
    </source>
</evidence>
<dbReference type="AlphaFoldDB" id="D4XJE5"/>
<organism evidence="1 2">
    <name type="scientific">Achromobacter piechaudii ATCC 43553</name>
    <dbReference type="NCBI Taxonomy" id="742159"/>
    <lineage>
        <taxon>Bacteria</taxon>
        <taxon>Pseudomonadati</taxon>
        <taxon>Pseudomonadota</taxon>
        <taxon>Betaproteobacteria</taxon>
        <taxon>Burkholderiales</taxon>
        <taxon>Alcaligenaceae</taxon>
        <taxon>Achromobacter</taxon>
    </lineage>
</organism>
<accession>D4XJE5</accession>